<evidence type="ECO:0000256" key="3">
    <source>
        <dbReference type="ARBA" id="ARBA00007353"/>
    </source>
</evidence>
<dbReference type="PANTHER" id="PTHR30616:SF2">
    <property type="entry name" value="PURINE NUCLEOSIDE PHOSPHORYLASE LACC1"/>
    <property type="match status" value="1"/>
</dbReference>
<dbReference type="AlphaFoldDB" id="A0A1T4V745"/>
<dbReference type="InterPro" id="IPR011324">
    <property type="entry name" value="Cytotoxic_necrot_fac-like_cat"/>
</dbReference>
<dbReference type="GO" id="GO:0005507">
    <property type="term" value="F:copper ion binding"/>
    <property type="evidence" value="ECO:0007669"/>
    <property type="project" value="TreeGrafter"/>
</dbReference>
<keyword evidence="6" id="KW-0378">Hydrolase</keyword>
<comment type="catalytic activity">
    <reaction evidence="8">
        <text>adenosine + H2O + H(+) = inosine + NH4(+)</text>
        <dbReference type="Rhea" id="RHEA:24408"/>
        <dbReference type="ChEBI" id="CHEBI:15377"/>
        <dbReference type="ChEBI" id="CHEBI:15378"/>
        <dbReference type="ChEBI" id="CHEBI:16335"/>
        <dbReference type="ChEBI" id="CHEBI:17596"/>
        <dbReference type="ChEBI" id="CHEBI:28938"/>
        <dbReference type="EC" id="3.5.4.4"/>
    </reaction>
    <physiologicalReaction direction="left-to-right" evidence="8">
        <dbReference type="Rhea" id="RHEA:24409"/>
    </physiologicalReaction>
</comment>
<keyword evidence="13" id="KW-1185">Reference proteome</keyword>
<protein>
    <recommendedName>
        <fullName evidence="11">Purine nucleoside phosphorylase</fullName>
    </recommendedName>
</protein>
<evidence type="ECO:0000256" key="7">
    <source>
        <dbReference type="ARBA" id="ARBA00022833"/>
    </source>
</evidence>
<dbReference type="GO" id="GO:0017061">
    <property type="term" value="F:S-methyl-5-thioadenosine phosphorylase activity"/>
    <property type="evidence" value="ECO:0007669"/>
    <property type="project" value="UniProtKB-EC"/>
</dbReference>
<sequence length="306" mass="34340">MLNIFKTGKNTTEIRQKGDVPYITFKNLDEIDFIANAFTTRLGGVSKEHLYSMNLSFTRGDEDENVYKNYELISDAVGFDMGKIIMSNQTHTTNVKRVYLDDAGRGMHGKERFEDIDGLVTNEKGLVLATFYADCVPLYFIDPVNKAIGLSHSGWRGTVNRMGKATLLKMAEEFGTNPSDVICAIGPSICMECYEVSKDVADEFIKEFDLRDIPVISDDKLNVIKNDSNLNNRIFNGDKILIDKGNGKYQLNLWEANKRVLLDAGIKESNISVTDICTCHNPDFLYSHRASMGKRGNLAAFLTIKD</sequence>
<dbReference type="Proteomes" id="UP000190814">
    <property type="component" value="Unassembled WGS sequence"/>
</dbReference>
<evidence type="ECO:0000256" key="11">
    <source>
        <dbReference type="RuleBase" id="RU361274"/>
    </source>
</evidence>
<dbReference type="InterPro" id="IPR038371">
    <property type="entry name" value="Cu_polyphenol_OxRdtase_sf"/>
</dbReference>
<evidence type="ECO:0000256" key="9">
    <source>
        <dbReference type="ARBA" id="ARBA00048968"/>
    </source>
</evidence>
<comment type="function">
    <text evidence="2">Purine nucleoside enzyme that catalyzes the phosphorolysis of adenosine and inosine nucleosides, yielding D-ribose 1-phosphate and the respective free bases, adenine and hypoxanthine. Also catalyzes the phosphorolysis of S-methyl-5'-thioadenosine into adenine and S-methyl-5-thio-alpha-D-ribose 1-phosphate. Also has adenosine deaminase activity.</text>
</comment>
<name>A0A1T4V745_9FIRM</name>
<proteinExistence type="inferred from homology"/>
<keyword evidence="5" id="KW-0479">Metal-binding</keyword>
<evidence type="ECO:0000256" key="1">
    <source>
        <dbReference type="ARBA" id="ARBA00000553"/>
    </source>
</evidence>
<dbReference type="GO" id="GO:0016787">
    <property type="term" value="F:hydrolase activity"/>
    <property type="evidence" value="ECO:0007669"/>
    <property type="project" value="UniProtKB-KW"/>
</dbReference>
<dbReference type="RefSeq" id="WP_078765144.1">
    <property type="nucleotide sequence ID" value="NZ_FUXZ01000002.1"/>
</dbReference>
<dbReference type="CDD" id="cd16833">
    <property type="entry name" value="YfiH"/>
    <property type="match status" value="1"/>
</dbReference>
<evidence type="ECO:0000256" key="10">
    <source>
        <dbReference type="ARBA" id="ARBA00049893"/>
    </source>
</evidence>
<evidence type="ECO:0000313" key="12">
    <source>
        <dbReference type="EMBL" id="SKA60371.1"/>
    </source>
</evidence>
<comment type="catalytic activity">
    <reaction evidence="9">
        <text>adenosine + phosphate = alpha-D-ribose 1-phosphate + adenine</text>
        <dbReference type="Rhea" id="RHEA:27642"/>
        <dbReference type="ChEBI" id="CHEBI:16335"/>
        <dbReference type="ChEBI" id="CHEBI:16708"/>
        <dbReference type="ChEBI" id="CHEBI:43474"/>
        <dbReference type="ChEBI" id="CHEBI:57720"/>
        <dbReference type="EC" id="2.4.2.1"/>
    </reaction>
    <physiologicalReaction direction="left-to-right" evidence="9">
        <dbReference type="Rhea" id="RHEA:27643"/>
    </physiologicalReaction>
</comment>
<dbReference type="SUPFAM" id="SSF64438">
    <property type="entry name" value="CNF1/YfiH-like putative cysteine hydrolases"/>
    <property type="match status" value="1"/>
</dbReference>
<evidence type="ECO:0000256" key="6">
    <source>
        <dbReference type="ARBA" id="ARBA00022801"/>
    </source>
</evidence>
<dbReference type="PANTHER" id="PTHR30616">
    <property type="entry name" value="UNCHARACTERIZED PROTEIN YFIH"/>
    <property type="match status" value="1"/>
</dbReference>
<gene>
    <name evidence="12" type="ORF">SAMN02745111_00261</name>
</gene>
<evidence type="ECO:0000313" key="13">
    <source>
        <dbReference type="Proteomes" id="UP000190814"/>
    </source>
</evidence>
<organism evidence="12 13">
    <name type="scientific">Eubacterium uniforme</name>
    <dbReference type="NCBI Taxonomy" id="39495"/>
    <lineage>
        <taxon>Bacteria</taxon>
        <taxon>Bacillati</taxon>
        <taxon>Bacillota</taxon>
        <taxon>Clostridia</taxon>
        <taxon>Eubacteriales</taxon>
        <taxon>Eubacteriaceae</taxon>
        <taxon>Eubacterium</taxon>
    </lineage>
</organism>
<evidence type="ECO:0000256" key="2">
    <source>
        <dbReference type="ARBA" id="ARBA00003215"/>
    </source>
</evidence>
<evidence type="ECO:0000256" key="8">
    <source>
        <dbReference type="ARBA" id="ARBA00047989"/>
    </source>
</evidence>
<comment type="similarity">
    <text evidence="3 11">Belongs to the purine nucleoside phosphorylase YfiH/LACC1 family.</text>
</comment>
<dbReference type="Pfam" id="PF02578">
    <property type="entry name" value="Cu-oxidase_4"/>
    <property type="match status" value="1"/>
</dbReference>
<dbReference type="Gene3D" id="3.60.140.10">
    <property type="entry name" value="CNF1/YfiH-like putative cysteine hydrolases"/>
    <property type="match status" value="1"/>
</dbReference>
<comment type="catalytic activity">
    <reaction evidence="1">
        <text>inosine + phosphate = alpha-D-ribose 1-phosphate + hypoxanthine</text>
        <dbReference type="Rhea" id="RHEA:27646"/>
        <dbReference type="ChEBI" id="CHEBI:17368"/>
        <dbReference type="ChEBI" id="CHEBI:17596"/>
        <dbReference type="ChEBI" id="CHEBI:43474"/>
        <dbReference type="ChEBI" id="CHEBI:57720"/>
        <dbReference type="EC" id="2.4.2.1"/>
    </reaction>
    <physiologicalReaction direction="left-to-right" evidence="1">
        <dbReference type="Rhea" id="RHEA:27647"/>
    </physiologicalReaction>
</comment>
<keyword evidence="7" id="KW-0862">Zinc</keyword>
<evidence type="ECO:0000256" key="4">
    <source>
        <dbReference type="ARBA" id="ARBA00022679"/>
    </source>
</evidence>
<accession>A0A1T4V745</accession>
<dbReference type="InterPro" id="IPR003730">
    <property type="entry name" value="Cu_polyphenol_OxRdtase"/>
</dbReference>
<dbReference type="OrthoDB" id="4279at2"/>
<dbReference type="EMBL" id="FUXZ01000002">
    <property type="protein sequence ID" value="SKA60371.1"/>
    <property type="molecule type" value="Genomic_DNA"/>
</dbReference>
<comment type="catalytic activity">
    <reaction evidence="10">
        <text>S-methyl-5'-thioadenosine + phosphate = 5-(methylsulfanyl)-alpha-D-ribose 1-phosphate + adenine</text>
        <dbReference type="Rhea" id="RHEA:11852"/>
        <dbReference type="ChEBI" id="CHEBI:16708"/>
        <dbReference type="ChEBI" id="CHEBI:17509"/>
        <dbReference type="ChEBI" id="CHEBI:43474"/>
        <dbReference type="ChEBI" id="CHEBI:58533"/>
        <dbReference type="EC" id="2.4.2.28"/>
    </reaction>
    <physiologicalReaction direction="left-to-right" evidence="10">
        <dbReference type="Rhea" id="RHEA:11853"/>
    </physiologicalReaction>
</comment>
<evidence type="ECO:0000256" key="5">
    <source>
        <dbReference type="ARBA" id="ARBA00022723"/>
    </source>
</evidence>
<dbReference type="NCBIfam" id="TIGR00726">
    <property type="entry name" value="peptidoglycan editing factor PgeF"/>
    <property type="match status" value="1"/>
</dbReference>
<reference evidence="12 13" key="1">
    <citation type="submission" date="2017-02" db="EMBL/GenBank/DDBJ databases">
        <authorList>
            <person name="Peterson S.W."/>
        </authorList>
    </citation>
    <scope>NUCLEOTIDE SEQUENCE [LARGE SCALE GENOMIC DNA]</scope>
    <source>
        <strain evidence="12 13">ATCC 35992</strain>
    </source>
</reference>
<dbReference type="STRING" id="39495.SAMN02745111_00261"/>
<keyword evidence="4" id="KW-0808">Transferase</keyword>